<dbReference type="EMBL" id="CAMXCT030000008">
    <property type="protein sequence ID" value="CAL4759705.1"/>
    <property type="molecule type" value="Genomic_DNA"/>
</dbReference>
<evidence type="ECO:0000313" key="1">
    <source>
        <dbReference type="EMBL" id="CAI3972393.1"/>
    </source>
</evidence>
<sequence length="103" mass="11476">MNGLLLYMFEDCSVTCPDPTTGCVDACSFVGGRENPPETGEGEETYSLDFHLMTQVNLSRGRAMRVIKRDEGMTWAQKITHVYNEKAELPPATPVHELGVRID</sequence>
<proteinExistence type="predicted"/>
<dbReference type="EMBL" id="CAMXCT010000008">
    <property type="protein sequence ID" value="CAI3972393.1"/>
    <property type="molecule type" value="Genomic_DNA"/>
</dbReference>
<comment type="caution">
    <text evidence="1">The sequence shown here is derived from an EMBL/GenBank/DDBJ whole genome shotgun (WGS) entry which is preliminary data.</text>
</comment>
<name>A0A9P1FDU4_9DINO</name>
<dbReference type="AlphaFoldDB" id="A0A9P1FDU4"/>
<keyword evidence="3" id="KW-1185">Reference proteome</keyword>
<accession>A0A9P1FDU4</accession>
<dbReference type="Proteomes" id="UP001152797">
    <property type="component" value="Unassembled WGS sequence"/>
</dbReference>
<reference evidence="2 3" key="2">
    <citation type="submission" date="2024-05" db="EMBL/GenBank/DDBJ databases">
        <authorList>
            <person name="Chen Y."/>
            <person name="Shah S."/>
            <person name="Dougan E. K."/>
            <person name="Thang M."/>
            <person name="Chan C."/>
        </authorList>
    </citation>
    <scope>NUCLEOTIDE SEQUENCE [LARGE SCALE GENOMIC DNA]</scope>
</reference>
<dbReference type="EMBL" id="CAMXCT020000008">
    <property type="protein sequence ID" value="CAL1125768.1"/>
    <property type="molecule type" value="Genomic_DNA"/>
</dbReference>
<reference evidence="1" key="1">
    <citation type="submission" date="2022-10" db="EMBL/GenBank/DDBJ databases">
        <authorList>
            <person name="Chen Y."/>
            <person name="Dougan E. K."/>
            <person name="Chan C."/>
            <person name="Rhodes N."/>
            <person name="Thang M."/>
        </authorList>
    </citation>
    <scope>NUCLEOTIDE SEQUENCE</scope>
</reference>
<gene>
    <name evidence="1" type="ORF">C1SCF055_LOCUS980</name>
</gene>
<protein>
    <submittedName>
        <fullName evidence="2">WWE domain-containing protein</fullName>
    </submittedName>
</protein>
<evidence type="ECO:0000313" key="2">
    <source>
        <dbReference type="EMBL" id="CAL4759705.1"/>
    </source>
</evidence>
<evidence type="ECO:0000313" key="3">
    <source>
        <dbReference type="Proteomes" id="UP001152797"/>
    </source>
</evidence>
<organism evidence="1">
    <name type="scientific">Cladocopium goreaui</name>
    <dbReference type="NCBI Taxonomy" id="2562237"/>
    <lineage>
        <taxon>Eukaryota</taxon>
        <taxon>Sar</taxon>
        <taxon>Alveolata</taxon>
        <taxon>Dinophyceae</taxon>
        <taxon>Suessiales</taxon>
        <taxon>Symbiodiniaceae</taxon>
        <taxon>Cladocopium</taxon>
    </lineage>
</organism>